<accession>I9SXP9</accession>
<dbReference type="CDD" id="cd03801">
    <property type="entry name" value="GT4_PimA-like"/>
    <property type="match status" value="1"/>
</dbReference>
<sequence>MIKKEISSRILTVAPHYIKTLGGISQVVSVYSNMYEEFNVVASTRDGSLIDRFIQTISGLYTFFRFILSKNIKIVHIHGATKGSFWRKAIFIYLSKIFNKKVIYHIHGANYKTFFYKHPKTITKVIQKCDLIICLSESWKSFFEEVTHPKRCIVLNNIIPLPTLFPDHHIPQKECNFLFLGRLGKRKGVYDLLEVLRDHKTYYKGRIKLFLGGDGEIEQVQKCIKEYGLEEIVKYIGWITGEKKIELLNKSDVYILPSYSEGLPISILEAMSYKLPIISTNVGGIPEVVFNDQNGYLITPGDQPALKICIDKVLISETLRKKMGENSYTLSQKHFPYEIEQKLTTIYTELLKK</sequence>
<evidence type="ECO:0000256" key="1">
    <source>
        <dbReference type="ARBA" id="ARBA00009481"/>
    </source>
</evidence>
<dbReference type="InterPro" id="IPR001296">
    <property type="entry name" value="Glyco_trans_1"/>
</dbReference>
<evidence type="ECO:0000256" key="3">
    <source>
        <dbReference type="ARBA" id="ARBA00022679"/>
    </source>
</evidence>
<feature type="domain" description="Glycosyl transferase family 1" evidence="4">
    <location>
        <begin position="165"/>
        <end position="328"/>
    </location>
</feature>
<name>I9SXP9_9BACE</name>
<dbReference type="AlphaFoldDB" id="I9SXP9"/>
<dbReference type="EMBL" id="AGXV01000035">
    <property type="protein sequence ID" value="EIY61191.1"/>
    <property type="molecule type" value="Genomic_DNA"/>
</dbReference>
<evidence type="ECO:0000313" key="5">
    <source>
        <dbReference type="EMBL" id="EIY61191.1"/>
    </source>
</evidence>
<dbReference type="Gene3D" id="3.40.50.2000">
    <property type="entry name" value="Glycogen Phosphorylase B"/>
    <property type="match status" value="2"/>
</dbReference>
<dbReference type="Proteomes" id="UP000005150">
    <property type="component" value="Unassembled WGS sequence"/>
</dbReference>
<evidence type="ECO:0000259" key="4">
    <source>
        <dbReference type="Pfam" id="PF00534"/>
    </source>
</evidence>
<keyword evidence="6" id="KW-1185">Reference proteome</keyword>
<keyword evidence="2" id="KW-0328">Glycosyltransferase</keyword>
<comment type="similarity">
    <text evidence="1">Belongs to the glycosyltransferase group 1 family. Glycosyltransferase 4 subfamily.</text>
</comment>
<dbReference type="PANTHER" id="PTHR12526:SF640">
    <property type="entry name" value="COLANIC ACID BIOSYNTHESIS GLYCOSYLTRANSFERASE WCAL-RELATED"/>
    <property type="match status" value="1"/>
</dbReference>
<dbReference type="Pfam" id="PF00534">
    <property type="entry name" value="Glycos_transf_1"/>
    <property type="match status" value="1"/>
</dbReference>
<dbReference type="GO" id="GO:0016757">
    <property type="term" value="F:glycosyltransferase activity"/>
    <property type="evidence" value="ECO:0007669"/>
    <property type="project" value="UniProtKB-KW"/>
</dbReference>
<organism evidence="5 6">
    <name type="scientific">Bacteroides salyersiae CL02T12C01</name>
    <dbReference type="NCBI Taxonomy" id="997887"/>
    <lineage>
        <taxon>Bacteria</taxon>
        <taxon>Pseudomonadati</taxon>
        <taxon>Bacteroidota</taxon>
        <taxon>Bacteroidia</taxon>
        <taxon>Bacteroidales</taxon>
        <taxon>Bacteroidaceae</taxon>
        <taxon>Bacteroides</taxon>
    </lineage>
</organism>
<dbReference type="SUPFAM" id="SSF53756">
    <property type="entry name" value="UDP-Glycosyltransferase/glycogen phosphorylase"/>
    <property type="match status" value="1"/>
</dbReference>
<protein>
    <recommendedName>
        <fullName evidence="4">Glycosyl transferase family 1 domain-containing protein</fullName>
    </recommendedName>
</protein>
<dbReference type="HOGENOM" id="CLU_009583_14_0_10"/>
<evidence type="ECO:0000256" key="2">
    <source>
        <dbReference type="ARBA" id="ARBA00022676"/>
    </source>
</evidence>
<evidence type="ECO:0000313" key="6">
    <source>
        <dbReference type="Proteomes" id="UP000005150"/>
    </source>
</evidence>
<gene>
    <name evidence="5" type="ORF">HMPREF1071_03062</name>
</gene>
<dbReference type="OrthoDB" id="7560678at2"/>
<keyword evidence="3" id="KW-0808">Transferase</keyword>
<dbReference type="PATRIC" id="fig|997887.3.peg.3174"/>
<dbReference type="PANTHER" id="PTHR12526">
    <property type="entry name" value="GLYCOSYLTRANSFERASE"/>
    <property type="match status" value="1"/>
</dbReference>
<dbReference type="RefSeq" id="WP_007481031.1">
    <property type="nucleotide sequence ID" value="NZ_JH724308.1"/>
</dbReference>
<comment type="caution">
    <text evidence="5">The sequence shown here is derived from an EMBL/GenBank/DDBJ whole genome shotgun (WGS) entry which is preliminary data.</text>
</comment>
<proteinExistence type="inferred from homology"/>
<reference evidence="5 6" key="1">
    <citation type="submission" date="2012-02" db="EMBL/GenBank/DDBJ databases">
        <title>The Genome Sequence of Bacteroides salyersiae CL02T12C01.</title>
        <authorList>
            <consortium name="The Broad Institute Genome Sequencing Platform"/>
            <person name="Earl A."/>
            <person name="Ward D."/>
            <person name="Feldgarden M."/>
            <person name="Gevers D."/>
            <person name="Zitomersky N.L."/>
            <person name="Coyne M.J."/>
            <person name="Comstock L.E."/>
            <person name="Young S.K."/>
            <person name="Zeng Q."/>
            <person name="Gargeya S."/>
            <person name="Fitzgerald M."/>
            <person name="Haas B."/>
            <person name="Abouelleil A."/>
            <person name="Alvarado L."/>
            <person name="Arachchi H.M."/>
            <person name="Berlin A."/>
            <person name="Chapman S.B."/>
            <person name="Gearin G."/>
            <person name="Goldberg J."/>
            <person name="Griggs A."/>
            <person name="Gujja S."/>
            <person name="Hansen M."/>
            <person name="Heiman D."/>
            <person name="Howarth C."/>
            <person name="Larimer J."/>
            <person name="Lui A."/>
            <person name="MacDonald P.J.P."/>
            <person name="McCowen C."/>
            <person name="Montmayeur A."/>
            <person name="Murphy C."/>
            <person name="Neiman D."/>
            <person name="Pearson M."/>
            <person name="Priest M."/>
            <person name="Roberts A."/>
            <person name="Saif S."/>
            <person name="Shea T."/>
            <person name="Sisk P."/>
            <person name="Stolte C."/>
            <person name="Sykes S."/>
            <person name="Wortman J."/>
            <person name="Nusbaum C."/>
            <person name="Birren B."/>
        </authorList>
    </citation>
    <scope>NUCLEOTIDE SEQUENCE [LARGE SCALE GENOMIC DNA]</scope>
    <source>
        <strain evidence="5 6">CL02T12C01</strain>
    </source>
</reference>